<reference evidence="1 2" key="1">
    <citation type="submission" date="2018-04" db="EMBL/GenBank/DDBJ databases">
        <title>Pseudomonas sp. nov., isolated from mangrove soil.</title>
        <authorList>
            <person name="Chen C."/>
        </authorList>
    </citation>
    <scope>NUCLEOTIDE SEQUENCE [LARGE SCALE GENOMIC DNA]</scope>
    <source>
        <strain evidence="1 2">TC-11</strain>
    </source>
</reference>
<protein>
    <submittedName>
        <fullName evidence="1">Uncharacterized protein</fullName>
    </submittedName>
</protein>
<keyword evidence="2" id="KW-1185">Reference proteome</keyword>
<evidence type="ECO:0000313" key="1">
    <source>
        <dbReference type="EMBL" id="PTU74018.1"/>
    </source>
</evidence>
<name>A0A2T5P8E6_9PSED</name>
<dbReference type="Proteomes" id="UP000244064">
    <property type="component" value="Unassembled WGS sequence"/>
</dbReference>
<proteinExistence type="predicted"/>
<dbReference type="AlphaFoldDB" id="A0A2T5P8E6"/>
<gene>
    <name evidence="1" type="ORF">DBO85_11685</name>
</gene>
<sequence length="287" mass="32607">MQKKKGLARTRPKCRLSLKLASKAPVAVVFRRGPSNWVQLIRWDLRNDSVEAGQWFKGRIYPEFSELSEDGELLLYSARKGGWQLRDRNGIGNTWTAVSRPPFFTALALWNNGCWDGGGTFNGARGVRLDLAYPQSPPGFAKPRLRVESCGLGEPPLSLRIALRAGWQPLDVPIEQLRDYHWQLHTRLGKEIGGGAVRVTHYSWLEKHRRQHQRFTLSNIHGEHDLGEIDLLDFDHRGRLIRGEEGKLLVCDEPTAAVLQWRQIADFSGSTPTPLPPRDWAKEWPAP</sequence>
<comment type="caution">
    <text evidence="1">The sequence shown here is derived from an EMBL/GenBank/DDBJ whole genome shotgun (WGS) entry which is preliminary data.</text>
</comment>
<organism evidence="1 2">
    <name type="scientific">Pseudomonas mangrovi</name>
    <dbReference type="NCBI Taxonomy" id="2161748"/>
    <lineage>
        <taxon>Bacteria</taxon>
        <taxon>Pseudomonadati</taxon>
        <taxon>Pseudomonadota</taxon>
        <taxon>Gammaproteobacteria</taxon>
        <taxon>Pseudomonadales</taxon>
        <taxon>Pseudomonadaceae</taxon>
        <taxon>Pseudomonas</taxon>
    </lineage>
</organism>
<accession>A0A2T5P8E6</accession>
<dbReference type="EMBL" id="QASN01000019">
    <property type="protein sequence ID" value="PTU74018.1"/>
    <property type="molecule type" value="Genomic_DNA"/>
</dbReference>
<evidence type="ECO:0000313" key="2">
    <source>
        <dbReference type="Proteomes" id="UP000244064"/>
    </source>
</evidence>